<accession>A0A812QSB9</accession>
<feature type="non-terminal residue" evidence="1">
    <location>
        <position position="1"/>
    </location>
</feature>
<dbReference type="OrthoDB" id="410013at2759"/>
<feature type="non-terminal residue" evidence="1">
    <location>
        <position position="129"/>
    </location>
</feature>
<keyword evidence="2" id="KW-1185">Reference proteome</keyword>
<sequence>ADSDGKVFRFTSRAAGPELWLKVEERRGYVLAAFLRPEAAEARTVRAHGLLASNSTIGDVADCILPSKETLALAHRVASRAGLLEGGNETPRVLAMHVRVFKWSTSTSGGHLIPELADMQEYLCNIEPE</sequence>
<dbReference type="EMBL" id="CAJNJA010017428">
    <property type="protein sequence ID" value="CAE7401227.1"/>
    <property type="molecule type" value="Genomic_DNA"/>
</dbReference>
<name>A0A812QSB9_9DINO</name>
<dbReference type="AlphaFoldDB" id="A0A812QSB9"/>
<protein>
    <submittedName>
        <fullName evidence="1">C15C7.7 protein</fullName>
    </submittedName>
</protein>
<gene>
    <name evidence="1" type="primary">C15C7.7</name>
    <name evidence="1" type="ORF">SNEC2469_LOCUS10982</name>
</gene>
<comment type="caution">
    <text evidence="1">The sequence shown here is derived from an EMBL/GenBank/DDBJ whole genome shotgun (WGS) entry which is preliminary data.</text>
</comment>
<dbReference type="Proteomes" id="UP000601435">
    <property type="component" value="Unassembled WGS sequence"/>
</dbReference>
<evidence type="ECO:0000313" key="2">
    <source>
        <dbReference type="Proteomes" id="UP000601435"/>
    </source>
</evidence>
<reference evidence="1" key="1">
    <citation type="submission" date="2021-02" db="EMBL/GenBank/DDBJ databases">
        <authorList>
            <person name="Dougan E. K."/>
            <person name="Rhodes N."/>
            <person name="Thang M."/>
            <person name="Chan C."/>
        </authorList>
    </citation>
    <scope>NUCLEOTIDE SEQUENCE</scope>
</reference>
<proteinExistence type="predicted"/>
<evidence type="ECO:0000313" key="1">
    <source>
        <dbReference type="EMBL" id="CAE7401227.1"/>
    </source>
</evidence>
<organism evidence="1 2">
    <name type="scientific">Symbiodinium necroappetens</name>
    <dbReference type="NCBI Taxonomy" id="1628268"/>
    <lineage>
        <taxon>Eukaryota</taxon>
        <taxon>Sar</taxon>
        <taxon>Alveolata</taxon>
        <taxon>Dinophyceae</taxon>
        <taxon>Suessiales</taxon>
        <taxon>Symbiodiniaceae</taxon>
        <taxon>Symbiodinium</taxon>
    </lineage>
</organism>